<dbReference type="InterPro" id="IPR057225">
    <property type="entry name" value="DUF7903"/>
</dbReference>
<dbReference type="EnsemblPlants" id="Solyc04g050890.1.1">
    <property type="protein sequence ID" value="Solyc04g050890.1.1"/>
    <property type="gene ID" value="Solyc04g050890.1"/>
</dbReference>
<dbReference type="Pfam" id="PF25475">
    <property type="entry name" value="DUF7903"/>
    <property type="match status" value="1"/>
</dbReference>
<reference evidence="2" key="1">
    <citation type="journal article" date="2012" name="Nature">
        <title>The tomato genome sequence provides insights into fleshy fruit evolution.</title>
        <authorList>
            <consortium name="Tomato Genome Consortium"/>
        </authorList>
    </citation>
    <scope>NUCLEOTIDE SEQUENCE [LARGE SCALE GENOMIC DNA]</scope>
    <source>
        <strain evidence="2">cv. Heinz 1706</strain>
    </source>
</reference>
<dbReference type="InParanoid" id="K4BS51"/>
<name>K4BS51_SOLLC</name>
<reference evidence="2" key="2">
    <citation type="submission" date="2015-06" db="UniProtKB">
        <authorList>
            <consortium name="EnsemblPlants"/>
        </authorList>
    </citation>
    <scope>IDENTIFICATION</scope>
    <source>
        <strain evidence="2">cv. Heinz 1706</strain>
    </source>
</reference>
<protein>
    <recommendedName>
        <fullName evidence="1">DUF7903 domain-containing protein</fullName>
    </recommendedName>
</protein>
<evidence type="ECO:0000259" key="1">
    <source>
        <dbReference type="Pfam" id="PF25475"/>
    </source>
</evidence>
<accession>K4BS51</accession>
<dbReference type="PhylomeDB" id="K4BS51"/>
<dbReference type="PANTHER" id="PTHR35481:SF1">
    <property type="entry name" value="DNA-DIRECTED RNA POLYMERASE SUBUNIT ALPHA"/>
    <property type="match status" value="1"/>
</dbReference>
<dbReference type="AlphaFoldDB" id="K4BS51"/>
<evidence type="ECO:0000313" key="3">
    <source>
        <dbReference type="Proteomes" id="UP000004994"/>
    </source>
</evidence>
<feature type="domain" description="DUF7903" evidence="1">
    <location>
        <begin position="36"/>
        <end position="108"/>
    </location>
</feature>
<sequence>MLQPNSTVFANVLSPKIIIRLSSIRYELSWKEFRSEDEEINEIKYVIGSSIFDSEVQGGLRWPNDKDSSGGRYVVFVIGHTTAKSYRSSSIRLKLQHADPFDFRYSSTSALHRRFS</sequence>
<keyword evidence="3" id="KW-1185">Reference proteome</keyword>
<dbReference type="PANTHER" id="PTHR35481">
    <property type="entry name" value="DNA-DIRECTED RNA POLYMERASE SUBUNIT ALPHA"/>
    <property type="match status" value="1"/>
</dbReference>
<organism evidence="2">
    <name type="scientific">Solanum lycopersicum</name>
    <name type="common">Tomato</name>
    <name type="synonym">Lycopersicon esculentum</name>
    <dbReference type="NCBI Taxonomy" id="4081"/>
    <lineage>
        <taxon>Eukaryota</taxon>
        <taxon>Viridiplantae</taxon>
        <taxon>Streptophyta</taxon>
        <taxon>Embryophyta</taxon>
        <taxon>Tracheophyta</taxon>
        <taxon>Spermatophyta</taxon>
        <taxon>Magnoliopsida</taxon>
        <taxon>eudicotyledons</taxon>
        <taxon>Gunneridae</taxon>
        <taxon>Pentapetalae</taxon>
        <taxon>asterids</taxon>
        <taxon>lamiids</taxon>
        <taxon>Solanales</taxon>
        <taxon>Solanaceae</taxon>
        <taxon>Solanoideae</taxon>
        <taxon>Solaneae</taxon>
        <taxon>Solanum</taxon>
        <taxon>Solanum subgen. Lycopersicon</taxon>
    </lineage>
</organism>
<dbReference type="HOGENOM" id="CLU_2101187_0_0_1"/>
<dbReference type="PaxDb" id="4081-Solyc04g050890.1.1"/>
<proteinExistence type="predicted"/>
<dbReference type="Proteomes" id="UP000004994">
    <property type="component" value="Chromosome 4"/>
</dbReference>
<evidence type="ECO:0000313" key="2">
    <source>
        <dbReference type="EnsemblPlants" id="Solyc04g050890.1.1"/>
    </source>
</evidence>
<dbReference type="Gramene" id="Solyc04g050890.1.1">
    <property type="protein sequence ID" value="Solyc04g050890.1.1"/>
    <property type="gene ID" value="Solyc04g050890.1"/>
</dbReference>